<keyword evidence="2" id="KW-1185">Reference proteome</keyword>
<sequence length="98" mass="10983">MGRCWKTQERSVAGTRPMTMPVRDSGQEKEVESGQEEGKGQYKREARPLCAEDGRFEYSDNSAQKTDRFVRPVAPVFTVAQRFSVVPGSESLGHCKSQ</sequence>
<evidence type="ECO:0000313" key="1">
    <source>
        <dbReference type="EMBL" id="KAH6929101.1"/>
    </source>
</evidence>
<name>A0ACB7S2C4_HYAAI</name>
<dbReference type="EMBL" id="CM023486">
    <property type="protein sequence ID" value="KAH6929101.1"/>
    <property type="molecule type" value="Genomic_DNA"/>
</dbReference>
<accession>A0ACB7S2C4</accession>
<proteinExistence type="predicted"/>
<dbReference type="Proteomes" id="UP000821845">
    <property type="component" value="Chromosome 6"/>
</dbReference>
<gene>
    <name evidence="1" type="ORF">HPB50_023399</name>
</gene>
<organism evidence="1 2">
    <name type="scientific">Hyalomma asiaticum</name>
    <name type="common">Tick</name>
    <dbReference type="NCBI Taxonomy" id="266040"/>
    <lineage>
        <taxon>Eukaryota</taxon>
        <taxon>Metazoa</taxon>
        <taxon>Ecdysozoa</taxon>
        <taxon>Arthropoda</taxon>
        <taxon>Chelicerata</taxon>
        <taxon>Arachnida</taxon>
        <taxon>Acari</taxon>
        <taxon>Parasitiformes</taxon>
        <taxon>Ixodida</taxon>
        <taxon>Ixodoidea</taxon>
        <taxon>Ixodidae</taxon>
        <taxon>Hyalomminae</taxon>
        <taxon>Hyalomma</taxon>
    </lineage>
</organism>
<reference evidence="1" key="1">
    <citation type="submission" date="2020-05" db="EMBL/GenBank/DDBJ databases">
        <title>Large-scale comparative analyses of tick genomes elucidate their genetic diversity and vector capacities.</title>
        <authorList>
            <person name="Jia N."/>
            <person name="Wang J."/>
            <person name="Shi W."/>
            <person name="Du L."/>
            <person name="Sun Y."/>
            <person name="Zhan W."/>
            <person name="Jiang J."/>
            <person name="Wang Q."/>
            <person name="Zhang B."/>
            <person name="Ji P."/>
            <person name="Sakyi L.B."/>
            <person name="Cui X."/>
            <person name="Yuan T."/>
            <person name="Jiang B."/>
            <person name="Yang W."/>
            <person name="Lam T.T.-Y."/>
            <person name="Chang Q."/>
            <person name="Ding S."/>
            <person name="Wang X."/>
            <person name="Zhu J."/>
            <person name="Ruan X."/>
            <person name="Zhao L."/>
            <person name="Wei J."/>
            <person name="Que T."/>
            <person name="Du C."/>
            <person name="Cheng J."/>
            <person name="Dai P."/>
            <person name="Han X."/>
            <person name="Huang E."/>
            <person name="Gao Y."/>
            <person name="Liu J."/>
            <person name="Shao H."/>
            <person name="Ye R."/>
            <person name="Li L."/>
            <person name="Wei W."/>
            <person name="Wang X."/>
            <person name="Wang C."/>
            <person name="Yang T."/>
            <person name="Huo Q."/>
            <person name="Li W."/>
            <person name="Guo W."/>
            <person name="Chen H."/>
            <person name="Zhou L."/>
            <person name="Ni X."/>
            <person name="Tian J."/>
            <person name="Zhou Y."/>
            <person name="Sheng Y."/>
            <person name="Liu T."/>
            <person name="Pan Y."/>
            <person name="Xia L."/>
            <person name="Li J."/>
            <person name="Zhao F."/>
            <person name="Cao W."/>
        </authorList>
    </citation>
    <scope>NUCLEOTIDE SEQUENCE</scope>
    <source>
        <strain evidence="1">Hyas-2018</strain>
    </source>
</reference>
<comment type="caution">
    <text evidence="1">The sequence shown here is derived from an EMBL/GenBank/DDBJ whole genome shotgun (WGS) entry which is preliminary data.</text>
</comment>
<evidence type="ECO:0000313" key="2">
    <source>
        <dbReference type="Proteomes" id="UP000821845"/>
    </source>
</evidence>
<protein>
    <submittedName>
        <fullName evidence="1">Uncharacterized protein</fullName>
    </submittedName>
</protein>